<evidence type="ECO:0000313" key="2">
    <source>
        <dbReference type="Proteomes" id="UP000296049"/>
    </source>
</evidence>
<reference evidence="2" key="1">
    <citation type="journal article" date="2013" name="Nat. Genet.">
        <title>The duck genome and transcriptome provide insight into an avian influenza virus reservoir species.</title>
        <authorList>
            <person name="Huang Y."/>
            <person name="Li Y."/>
            <person name="Burt D.W."/>
            <person name="Chen H."/>
            <person name="Zhang Y."/>
            <person name="Qian W."/>
            <person name="Kim H."/>
            <person name="Gan S."/>
            <person name="Zhao Y."/>
            <person name="Li J."/>
            <person name="Yi K."/>
            <person name="Feng H."/>
            <person name="Zhu P."/>
            <person name="Li B."/>
            <person name="Liu Q."/>
            <person name="Fairley S."/>
            <person name="Magor K.E."/>
            <person name="Du Z."/>
            <person name="Hu X."/>
            <person name="Goodman L."/>
            <person name="Tafer H."/>
            <person name="Vignal A."/>
            <person name="Lee T."/>
            <person name="Kim K.W."/>
            <person name="Sheng Z."/>
            <person name="An Y."/>
            <person name="Searle S."/>
            <person name="Herrero J."/>
            <person name="Groenen M.A."/>
            <person name="Crooijmans R.P."/>
            <person name="Faraut T."/>
            <person name="Cai Q."/>
            <person name="Webster R.G."/>
            <person name="Aldridge J.R."/>
            <person name="Warren W.C."/>
            <person name="Bartschat S."/>
            <person name="Kehr S."/>
            <person name="Marz M."/>
            <person name="Stadler P.F."/>
            <person name="Smith J."/>
            <person name="Kraus R.H."/>
            <person name="Zhao Y."/>
            <person name="Ren L."/>
            <person name="Fei J."/>
            <person name="Morisson M."/>
            <person name="Kaiser P."/>
            <person name="Griffin D.K."/>
            <person name="Rao M."/>
            <person name="Pitel F."/>
            <person name="Wang J."/>
            <person name="Li N."/>
        </authorList>
    </citation>
    <scope>NUCLEOTIDE SEQUENCE [LARGE SCALE GENOMIC DNA]</scope>
</reference>
<organism evidence="1 2">
    <name type="scientific">Anas platyrhynchos</name>
    <name type="common">Mallard</name>
    <name type="synonym">Anas boschas</name>
    <dbReference type="NCBI Taxonomy" id="8839"/>
    <lineage>
        <taxon>Eukaryota</taxon>
        <taxon>Metazoa</taxon>
        <taxon>Chordata</taxon>
        <taxon>Craniata</taxon>
        <taxon>Vertebrata</taxon>
        <taxon>Euteleostomi</taxon>
        <taxon>Archelosauria</taxon>
        <taxon>Archosauria</taxon>
        <taxon>Dinosauria</taxon>
        <taxon>Saurischia</taxon>
        <taxon>Theropoda</taxon>
        <taxon>Coelurosauria</taxon>
        <taxon>Aves</taxon>
        <taxon>Neognathae</taxon>
        <taxon>Galloanserae</taxon>
        <taxon>Anseriformes</taxon>
        <taxon>Anatidae</taxon>
        <taxon>Anatinae</taxon>
        <taxon>Anas</taxon>
    </lineage>
</organism>
<gene>
    <name evidence="1" type="ORF">Anapl_06666</name>
</gene>
<dbReference type="Proteomes" id="UP000296049">
    <property type="component" value="Unassembled WGS sequence"/>
</dbReference>
<sequence length="75" mass="8050">MLSTKLSRCRLSIPVRAREPGCSSQYRGSNSVPQVSGTRLCCPFKGPDLDVGNAGAEAAGTRRICKEPRELSEVV</sequence>
<evidence type="ECO:0000313" key="1">
    <source>
        <dbReference type="EMBL" id="EOA95132.1"/>
    </source>
</evidence>
<dbReference type="AlphaFoldDB" id="R0L4C6"/>
<keyword evidence="2" id="KW-1185">Reference proteome</keyword>
<proteinExistence type="predicted"/>
<dbReference type="EMBL" id="KB744430">
    <property type="protein sequence ID" value="EOA95132.1"/>
    <property type="molecule type" value="Genomic_DNA"/>
</dbReference>
<protein>
    <submittedName>
        <fullName evidence="1">Uncharacterized protein</fullName>
    </submittedName>
</protein>
<accession>R0L4C6</accession>
<name>R0L4C6_ANAPL</name>